<name>A0A484HJQ7_9BACT</name>
<reference evidence="1" key="1">
    <citation type="submission" date="2019-01" db="EMBL/GenBank/DDBJ databases">
        <authorList>
            <consortium name="Genoscope - CEA"/>
            <person name="William W."/>
        </authorList>
    </citation>
    <scope>NUCLEOTIDE SEQUENCE</scope>
    <source>
        <strain evidence="1">CR-1</strain>
    </source>
</reference>
<gene>
    <name evidence="1" type="ORF">EPICR_50260</name>
</gene>
<protein>
    <recommendedName>
        <fullName evidence="2">DUF2780 domain-containing protein</fullName>
    </recommendedName>
</protein>
<dbReference type="InterPro" id="IPR021302">
    <property type="entry name" value="DUF2780_VcgC/VcgE"/>
</dbReference>
<evidence type="ECO:0000313" key="1">
    <source>
        <dbReference type="EMBL" id="VEN74979.1"/>
    </source>
</evidence>
<dbReference type="EMBL" id="CAACVI010000045">
    <property type="protein sequence ID" value="VEN74979.1"/>
    <property type="molecule type" value="Genomic_DNA"/>
</dbReference>
<dbReference type="Pfam" id="PF11075">
    <property type="entry name" value="DUF2780"/>
    <property type="match status" value="1"/>
</dbReference>
<accession>A0A484HJQ7</accession>
<organism evidence="1">
    <name type="scientific">uncultured Desulfobacteraceae bacterium</name>
    <dbReference type="NCBI Taxonomy" id="218296"/>
    <lineage>
        <taxon>Bacteria</taxon>
        <taxon>Pseudomonadati</taxon>
        <taxon>Thermodesulfobacteriota</taxon>
        <taxon>Desulfobacteria</taxon>
        <taxon>Desulfobacterales</taxon>
        <taxon>Desulfobacteraceae</taxon>
        <taxon>environmental samples</taxon>
    </lineage>
</organism>
<dbReference type="AlphaFoldDB" id="A0A484HJQ7"/>
<sequence length="155" mass="16062">MKTRACLIALMAGVFFLWGLAAPIFAQELGLVEMLVKNIGVTTQQAQGGAGSIFNVAKQSMGVKDFSKVTTAMPEVESLMAAAPKIEKGSGALGGFSSMLSKHTGSLGKMAGLYDSFSKLGLSKGAVGQFIPLILNYAKSNGGQTVSNLLKTALQ</sequence>
<evidence type="ECO:0008006" key="2">
    <source>
        <dbReference type="Google" id="ProtNLM"/>
    </source>
</evidence>
<proteinExistence type="predicted"/>